<accession>A0A425Y1U7</accession>
<dbReference type="InterPro" id="IPR049282">
    <property type="entry name" value="BVU_3817_N_sf"/>
</dbReference>
<dbReference type="OrthoDB" id="675198at2"/>
<dbReference type="InterPro" id="IPR049280">
    <property type="entry name" value="DUF6852"/>
</dbReference>
<reference evidence="3 4" key="1">
    <citation type="submission" date="2018-07" db="EMBL/GenBank/DDBJ databases">
        <title>Draft genome sequence of Ancylomarina sp. M1P.</title>
        <authorList>
            <person name="Yadav S."/>
            <person name="Villanueva L."/>
            <person name="Damste J.S.S."/>
        </authorList>
    </citation>
    <scope>NUCLEOTIDE SEQUENCE [LARGE SCALE GENOMIC DNA]</scope>
    <source>
        <strain evidence="3 4">M1P</strain>
    </source>
</reference>
<feature type="domain" description="DUF6852" evidence="2">
    <location>
        <begin position="50"/>
        <end position="118"/>
    </location>
</feature>
<sequence>MLKGILAISGQTGLFKLVSNSKSGFIVESLIDKKRMPAHATSKISALEDIAIFTEEGDVQLQEVIKNIKEKENGGQSISHKSSGNELKAYMKEILPNYDEDRVYVSDMKKIFQWYNILQENDMLNEVEAEKEETSGEE</sequence>
<dbReference type="Gene3D" id="1.10.10.1650">
    <property type="match status" value="1"/>
</dbReference>
<dbReference type="Proteomes" id="UP000285794">
    <property type="component" value="Unassembled WGS sequence"/>
</dbReference>
<keyword evidence="4" id="KW-1185">Reference proteome</keyword>
<comment type="caution">
    <text evidence="3">The sequence shown here is derived from an EMBL/GenBank/DDBJ whole genome shotgun (WGS) entry which is preliminary data.</text>
</comment>
<evidence type="ECO:0000259" key="1">
    <source>
        <dbReference type="Pfam" id="PF18347"/>
    </source>
</evidence>
<proteinExistence type="predicted"/>
<dbReference type="Pfam" id="PF21186">
    <property type="entry name" value="DUF6852"/>
    <property type="match status" value="1"/>
</dbReference>
<dbReference type="InterPro" id="IPR049281">
    <property type="entry name" value="BVU_3817-like_C_sf"/>
</dbReference>
<evidence type="ECO:0000313" key="3">
    <source>
        <dbReference type="EMBL" id="RRG21796.1"/>
    </source>
</evidence>
<dbReference type="EMBL" id="QQWG01000007">
    <property type="protein sequence ID" value="RRG21796.1"/>
    <property type="molecule type" value="Genomic_DNA"/>
</dbReference>
<organism evidence="3 4">
    <name type="scientific">Ancylomarina euxinus</name>
    <dbReference type="NCBI Taxonomy" id="2283627"/>
    <lineage>
        <taxon>Bacteria</taxon>
        <taxon>Pseudomonadati</taxon>
        <taxon>Bacteroidota</taxon>
        <taxon>Bacteroidia</taxon>
        <taxon>Marinilabiliales</taxon>
        <taxon>Marinifilaceae</taxon>
        <taxon>Ancylomarina</taxon>
    </lineage>
</organism>
<name>A0A425Y1U7_9BACT</name>
<gene>
    <name evidence="3" type="ORF">DWB61_08550</name>
</gene>
<dbReference type="Gene3D" id="2.30.30.730">
    <property type="match status" value="1"/>
</dbReference>
<evidence type="ECO:0000259" key="2">
    <source>
        <dbReference type="Pfam" id="PF21186"/>
    </source>
</evidence>
<protein>
    <submittedName>
        <fullName evidence="3">Uncharacterized protein</fullName>
    </submittedName>
</protein>
<evidence type="ECO:0000313" key="4">
    <source>
        <dbReference type="Proteomes" id="UP000285794"/>
    </source>
</evidence>
<dbReference type="InterPro" id="IPR041218">
    <property type="entry name" value="DUF5606"/>
</dbReference>
<dbReference type="RefSeq" id="WP_125030479.1">
    <property type="nucleotide sequence ID" value="NZ_JAPXVP010000007.1"/>
</dbReference>
<dbReference type="AlphaFoldDB" id="A0A425Y1U7"/>
<feature type="domain" description="DUF5606" evidence="1">
    <location>
        <begin position="2"/>
        <end position="47"/>
    </location>
</feature>
<dbReference type="Pfam" id="PF18347">
    <property type="entry name" value="DUF5606"/>
    <property type="match status" value="1"/>
</dbReference>